<gene>
    <name evidence="2" type="ORF">BDK92_5435</name>
</gene>
<keyword evidence="1" id="KW-0812">Transmembrane</keyword>
<evidence type="ECO:0000313" key="3">
    <source>
        <dbReference type="Proteomes" id="UP000277671"/>
    </source>
</evidence>
<evidence type="ECO:0000313" key="2">
    <source>
        <dbReference type="EMBL" id="RKR91051.1"/>
    </source>
</evidence>
<dbReference type="AlphaFoldDB" id="A0A495JQD4"/>
<dbReference type="EMBL" id="RBKT01000001">
    <property type="protein sequence ID" value="RKR91051.1"/>
    <property type="molecule type" value="Genomic_DNA"/>
</dbReference>
<comment type="caution">
    <text evidence="2">The sequence shown here is derived from an EMBL/GenBank/DDBJ whole genome shotgun (WGS) entry which is preliminary data.</text>
</comment>
<organism evidence="2 3">
    <name type="scientific">Micromonospora pisi</name>
    <dbReference type="NCBI Taxonomy" id="589240"/>
    <lineage>
        <taxon>Bacteria</taxon>
        <taxon>Bacillati</taxon>
        <taxon>Actinomycetota</taxon>
        <taxon>Actinomycetes</taxon>
        <taxon>Micromonosporales</taxon>
        <taxon>Micromonosporaceae</taxon>
        <taxon>Micromonospora</taxon>
    </lineage>
</organism>
<sequence>MLRTRLPHLAGLIVGLVVAAALAWTSEVGRLIATLAFGLILLTGILLGERTTPLPLADGVRTASLVRRRVRDYVPPWPAAGVFGLLCALVVMLVATNEASTPGSRPINPDTMSSGPDDGRHISCVGADGLLQAGPWPGWYYGIPILATVAVAVVVALAVMRRIVTRPLVDTTTAAAEDYRRRSATTVTAATGLVVAVPLAGAAYASHSALGEALGCLDSLGTSAMGWLATAGVIAVTAIVYYAALLLFPTRPGKTTRRMTATTAG</sequence>
<accession>A0A495JQD4</accession>
<dbReference type="OrthoDB" id="3532123at2"/>
<protein>
    <submittedName>
        <fullName evidence="2">Uncharacterized protein</fullName>
    </submittedName>
</protein>
<dbReference type="Proteomes" id="UP000277671">
    <property type="component" value="Unassembled WGS sequence"/>
</dbReference>
<feature type="transmembrane region" description="Helical" evidence="1">
    <location>
        <begin position="187"/>
        <end position="205"/>
    </location>
</feature>
<keyword evidence="1" id="KW-0472">Membrane</keyword>
<proteinExistence type="predicted"/>
<dbReference type="RefSeq" id="WP_147457124.1">
    <property type="nucleotide sequence ID" value="NZ_RBKT01000001.1"/>
</dbReference>
<keyword evidence="1" id="KW-1133">Transmembrane helix</keyword>
<name>A0A495JQD4_9ACTN</name>
<reference evidence="2 3" key="1">
    <citation type="submission" date="2018-10" db="EMBL/GenBank/DDBJ databases">
        <title>Sequencing the genomes of 1000 actinobacteria strains.</title>
        <authorList>
            <person name="Klenk H.-P."/>
        </authorList>
    </citation>
    <scope>NUCLEOTIDE SEQUENCE [LARGE SCALE GENOMIC DNA]</scope>
    <source>
        <strain evidence="2 3">DSM 45175</strain>
    </source>
</reference>
<feature type="transmembrane region" description="Helical" evidence="1">
    <location>
        <begin position="7"/>
        <end position="25"/>
    </location>
</feature>
<feature type="transmembrane region" description="Helical" evidence="1">
    <location>
        <begin position="77"/>
        <end position="96"/>
    </location>
</feature>
<feature type="transmembrane region" description="Helical" evidence="1">
    <location>
        <begin position="139"/>
        <end position="159"/>
    </location>
</feature>
<keyword evidence="3" id="KW-1185">Reference proteome</keyword>
<evidence type="ECO:0000256" key="1">
    <source>
        <dbReference type="SAM" id="Phobius"/>
    </source>
</evidence>
<feature type="transmembrane region" description="Helical" evidence="1">
    <location>
        <begin position="31"/>
        <end position="48"/>
    </location>
</feature>
<feature type="transmembrane region" description="Helical" evidence="1">
    <location>
        <begin position="225"/>
        <end position="248"/>
    </location>
</feature>